<proteinExistence type="predicted"/>
<dbReference type="NCBIfam" id="TIGR00369">
    <property type="entry name" value="unchar_dom_1"/>
    <property type="match status" value="1"/>
</dbReference>
<keyword evidence="4" id="KW-1185">Reference proteome</keyword>
<dbReference type="RefSeq" id="WP_250194335.1">
    <property type="nucleotide sequence ID" value="NZ_CP097635.1"/>
</dbReference>
<protein>
    <submittedName>
        <fullName evidence="3">PaaI family thioesterase</fullName>
    </submittedName>
</protein>
<name>A0ABY4S0N6_AQUTE</name>
<dbReference type="PANTHER" id="PTHR43240">
    <property type="entry name" value="1,4-DIHYDROXY-2-NAPHTHOYL-COA THIOESTERASE 1"/>
    <property type="match status" value="1"/>
</dbReference>
<evidence type="ECO:0000256" key="1">
    <source>
        <dbReference type="ARBA" id="ARBA00022801"/>
    </source>
</evidence>
<accession>A0ABY4S0N6</accession>
<dbReference type="EMBL" id="CP097635">
    <property type="protein sequence ID" value="URI06070.1"/>
    <property type="molecule type" value="Genomic_DNA"/>
</dbReference>
<evidence type="ECO:0000259" key="2">
    <source>
        <dbReference type="Pfam" id="PF03061"/>
    </source>
</evidence>
<dbReference type="Proteomes" id="UP001056201">
    <property type="component" value="Chromosome 1"/>
</dbReference>
<organism evidence="3 4">
    <name type="scientific">Aquincola tertiaricarbonis</name>
    <dbReference type="NCBI Taxonomy" id="391953"/>
    <lineage>
        <taxon>Bacteria</taxon>
        <taxon>Pseudomonadati</taxon>
        <taxon>Pseudomonadota</taxon>
        <taxon>Betaproteobacteria</taxon>
        <taxon>Burkholderiales</taxon>
        <taxon>Sphaerotilaceae</taxon>
        <taxon>Aquincola</taxon>
    </lineage>
</organism>
<dbReference type="Gene3D" id="3.10.129.10">
    <property type="entry name" value="Hotdog Thioesterase"/>
    <property type="match status" value="1"/>
</dbReference>
<dbReference type="CDD" id="cd03443">
    <property type="entry name" value="PaaI_thioesterase"/>
    <property type="match status" value="1"/>
</dbReference>
<reference evidence="3" key="1">
    <citation type="submission" date="2022-05" db="EMBL/GenBank/DDBJ databases">
        <title>An RpoN-dependent PEP-CTERM gene is involved in floc formation of an Aquincola tertiaricarbonis strain.</title>
        <authorList>
            <person name="Qiu D."/>
            <person name="Xia M."/>
        </authorList>
    </citation>
    <scope>NUCLEOTIDE SEQUENCE</scope>
    <source>
        <strain evidence="3">RN12</strain>
    </source>
</reference>
<feature type="domain" description="Thioesterase" evidence="2">
    <location>
        <begin position="85"/>
        <end position="161"/>
    </location>
</feature>
<dbReference type="PANTHER" id="PTHR43240:SF1">
    <property type="entry name" value="BLR5584 PROTEIN"/>
    <property type="match status" value="1"/>
</dbReference>
<evidence type="ECO:0000313" key="3">
    <source>
        <dbReference type="EMBL" id="URI06070.1"/>
    </source>
</evidence>
<keyword evidence="1" id="KW-0378">Hydrolase</keyword>
<sequence length="180" mass="19382">MNTADTLADWQARQQEVEARQHEVGVARPDQVVGRSGLQILQAMVAGELPRAPISRTLGFVIVDLAEGRAVFQGQPKFDHYNPLGTVHGGWIATLLDSAVGCAVHTLMEPGKTYTTLELKINYVKAITHKVPLVRAVGEVIHRGGRIATAEGRLVGADGTLYAHATTTCLIFEAQPPTKP</sequence>
<dbReference type="InterPro" id="IPR006683">
    <property type="entry name" value="Thioestr_dom"/>
</dbReference>
<gene>
    <name evidence="3" type="ORF">MW290_09000</name>
</gene>
<dbReference type="Pfam" id="PF03061">
    <property type="entry name" value="4HBT"/>
    <property type="match status" value="1"/>
</dbReference>
<dbReference type="SUPFAM" id="SSF54637">
    <property type="entry name" value="Thioesterase/thiol ester dehydrase-isomerase"/>
    <property type="match status" value="1"/>
</dbReference>
<evidence type="ECO:0000313" key="4">
    <source>
        <dbReference type="Proteomes" id="UP001056201"/>
    </source>
</evidence>
<dbReference type="InterPro" id="IPR003736">
    <property type="entry name" value="PAAI_dom"/>
</dbReference>
<dbReference type="InterPro" id="IPR029069">
    <property type="entry name" value="HotDog_dom_sf"/>
</dbReference>